<dbReference type="PRINTS" id="PR00459">
    <property type="entry name" value="ASPEROXIDASE"/>
</dbReference>
<dbReference type="InterPro" id="IPR002207">
    <property type="entry name" value="Peroxidase_I"/>
</dbReference>
<organism evidence="1 2">
    <name type="scientific">Tanacetum coccineum</name>
    <dbReference type="NCBI Taxonomy" id="301880"/>
    <lineage>
        <taxon>Eukaryota</taxon>
        <taxon>Viridiplantae</taxon>
        <taxon>Streptophyta</taxon>
        <taxon>Embryophyta</taxon>
        <taxon>Tracheophyta</taxon>
        <taxon>Spermatophyta</taxon>
        <taxon>Magnoliopsida</taxon>
        <taxon>eudicotyledons</taxon>
        <taxon>Gunneridae</taxon>
        <taxon>Pentapetalae</taxon>
        <taxon>asterids</taxon>
        <taxon>campanulids</taxon>
        <taxon>Asterales</taxon>
        <taxon>Asteraceae</taxon>
        <taxon>Asteroideae</taxon>
        <taxon>Anthemideae</taxon>
        <taxon>Anthemidinae</taxon>
        <taxon>Tanacetum</taxon>
    </lineage>
</organism>
<reference evidence="1" key="1">
    <citation type="journal article" date="2022" name="Int. J. Mol. Sci.">
        <title>Draft Genome of Tanacetum Coccineum: Genomic Comparison of Closely Related Tanacetum-Family Plants.</title>
        <authorList>
            <person name="Yamashiro T."/>
            <person name="Shiraishi A."/>
            <person name="Nakayama K."/>
            <person name="Satake H."/>
        </authorList>
    </citation>
    <scope>NUCLEOTIDE SEQUENCE</scope>
</reference>
<sequence length="139" mass="15738">MKFTEVIEAPLSKVSLDTAFVGYWLAIEGVQHYNLLFLDTLRLKTRGPNRSIRNEVKYKHGANNGLKIAIDLYEPAFADVHQYNLMHIRPSSSGCTIVAATDLVKERGVDNQHFKVLSERAFDSIMLQSEASQVVKKWS</sequence>
<accession>A0ABQ5HRI5</accession>
<name>A0ABQ5HRI5_9ASTR</name>
<evidence type="ECO:0000313" key="1">
    <source>
        <dbReference type="EMBL" id="GJT89907.1"/>
    </source>
</evidence>
<dbReference type="EMBL" id="BQNB010019872">
    <property type="protein sequence ID" value="GJT89907.1"/>
    <property type="molecule type" value="Genomic_DNA"/>
</dbReference>
<gene>
    <name evidence="1" type="ORF">Tco_1078752</name>
</gene>
<comment type="caution">
    <text evidence="1">The sequence shown here is derived from an EMBL/GenBank/DDBJ whole genome shotgun (WGS) entry which is preliminary data.</text>
</comment>
<keyword evidence="2" id="KW-1185">Reference proteome</keyword>
<dbReference type="Proteomes" id="UP001151760">
    <property type="component" value="Unassembled WGS sequence"/>
</dbReference>
<reference evidence="1" key="2">
    <citation type="submission" date="2022-01" db="EMBL/GenBank/DDBJ databases">
        <authorList>
            <person name="Yamashiro T."/>
            <person name="Shiraishi A."/>
            <person name="Satake H."/>
            <person name="Nakayama K."/>
        </authorList>
    </citation>
    <scope>NUCLEOTIDE SEQUENCE</scope>
</reference>
<protein>
    <submittedName>
        <fullName evidence="1">L-ascorbate peroxidase 3-like protein</fullName>
    </submittedName>
</protein>
<evidence type="ECO:0000313" key="2">
    <source>
        <dbReference type="Proteomes" id="UP001151760"/>
    </source>
</evidence>
<proteinExistence type="predicted"/>